<comment type="caution">
    <text evidence="2">The sequence shown here is derived from an EMBL/GenBank/DDBJ whole genome shotgun (WGS) entry which is preliminary data.</text>
</comment>
<dbReference type="EMBL" id="WTFF01000013">
    <property type="protein sequence ID" value="MBW5481082.1"/>
    <property type="molecule type" value="Genomic_DNA"/>
</dbReference>
<gene>
    <name evidence="2" type="ORF">GPJ59_04070</name>
</gene>
<proteinExistence type="predicted"/>
<dbReference type="NCBIfam" id="TIGR03083">
    <property type="entry name" value="maleylpyruvate isomerase family mycothiol-dependent enzyme"/>
    <property type="match status" value="1"/>
</dbReference>
<protein>
    <submittedName>
        <fullName evidence="2">TIGR03086 family protein</fullName>
    </submittedName>
</protein>
<evidence type="ECO:0000313" key="2">
    <source>
        <dbReference type="EMBL" id="MBW5481082.1"/>
    </source>
</evidence>
<evidence type="ECO:0000313" key="3">
    <source>
        <dbReference type="Proteomes" id="UP000812013"/>
    </source>
</evidence>
<organism evidence="2 3">
    <name type="scientific">Streptomyces bambusae</name>
    <dbReference type="NCBI Taxonomy" id="1550616"/>
    <lineage>
        <taxon>Bacteria</taxon>
        <taxon>Bacillati</taxon>
        <taxon>Actinomycetota</taxon>
        <taxon>Actinomycetes</taxon>
        <taxon>Kitasatosporales</taxon>
        <taxon>Streptomycetaceae</taxon>
        <taxon>Streptomyces</taxon>
    </lineage>
</organism>
<dbReference type="Pfam" id="PF11716">
    <property type="entry name" value="MDMPI_N"/>
    <property type="match status" value="1"/>
</dbReference>
<dbReference type="InterPro" id="IPR024344">
    <property type="entry name" value="MDMPI_metal-binding"/>
</dbReference>
<reference evidence="2 3" key="1">
    <citation type="submission" date="2019-12" db="EMBL/GenBank/DDBJ databases">
        <title>Genome sequence of Streptomyces bambusae.</title>
        <authorList>
            <person name="Bansal K."/>
            <person name="Choksket S."/>
            <person name="Korpole S."/>
            <person name="Patil P.B."/>
        </authorList>
    </citation>
    <scope>NUCLEOTIDE SEQUENCE [LARGE SCALE GENOMIC DNA]</scope>
    <source>
        <strain evidence="2 3">SK60</strain>
    </source>
</reference>
<feature type="domain" description="Mycothiol-dependent maleylpyruvate isomerase metal-binding" evidence="1">
    <location>
        <begin position="17"/>
        <end position="138"/>
    </location>
</feature>
<dbReference type="InterPro" id="IPR017517">
    <property type="entry name" value="Maleyloyr_isom"/>
</dbReference>
<dbReference type="NCBIfam" id="TIGR03086">
    <property type="entry name" value="TIGR03086 family metal-binding protein"/>
    <property type="match status" value="1"/>
</dbReference>
<dbReference type="SUPFAM" id="SSF109854">
    <property type="entry name" value="DinB/YfiT-like putative metalloenzymes"/>
    <property type="match status" value="1"/>
</dbReference>
<dbReference type="Proteomes" id="UP000812013">
    <property type="component" value="Unassembled WGS sequence"/>
</dbReference>
<accession>A0ABS6Z037</accession>
<dbReference type="Gene3D" id="1.20.120.450">
    <property type="entry name" value="dinb family like domain"/>
    <property type="match status" value="1"/>
</dbReference>
<sequence>MNMGTNLVAIKAFDDRAVRESIAVVRRVNVADLTRPTPCSAWDLGELLAHMTAQHRGFAAAARGDGGDPTHWKAEAPGPEAAGKYLAAAEGALAAFAEVGTEEQEFALPEFGPGAVFPAIRAIGFHFLDYVVHAWDVARTLDLPIAFDPGILDAALPIALAVPDGAFRTQPGAAFAPSLPEPADADALTRILMHLGRPLS</sequence>
<name>A0ABS6Z037_9ACTN</name>
<keyword evidence="3" id="KW-1185">Reference proteome</keyword>
<dbReference type="InterPro" id="IPR034660">
    <property type="entry name" value="DinB/YfiT-like"/>
</dbReference>
<dbReference type="InterPro" id="IPR017520">
    <property type="entry name" value="CHP03086"/>
</dbReference>
<evidence type="ECO:0000259" key="1">
    <source>
        <dbReference type="Pfam" id="PF11716"/>
    </source>
</evidence>